<sequence length="41" mass="4674">MIDGDENYKWNKNSITVRLVFKAYFSNVSSFRVVQGGNSCV</sequence>
<reference evidence="1 2" key="2">
    <citation type="submission" date="2013-09" db="EMBL/GenBank/DDBJ databases">
        <title>Whole genome comparison of six Crocosphaera watsonii strains with differing phenotypes.</title>
        <authorList>
            <person name="Bench S.R."/>
            <person name="Heller P."/>
            <person name="Frank I."/>
            <person name="Arciniega M."/>
            <person name="Shilova I.N."/>
            <person name="Zehr J.P."/>
        </authorList>
    </citation>
    <scope>NUCLEOTIDE SEQUENCE [LARGE SCALE GENOMIC DNA]</scope>
    <source>
        <strain evidence="1 2">WH 0402</strain>
    </source>
</reference>
<organism evidence="1 2">
    <name type="scientific">Crocosphaera watsonii WH 0402</name>
    <dbReference type="NCBI Taxonomy" id="1284629"/>
    <lineage>
        <taxon>Bacteria</taxon>
        <taxon>Bacillati</taxon>
        <taxon>Cyanobacteriota</taxon>
        <taxon>Cyanophyceae</taxon>
        <taxon>Oscillatoriophycideae</taxon>
        <taxon>Chroococcales</taxon>
        <taxon>Aphanothecaceae</taxon>
        <taxon>Crocosphaera</taxon>
    </lineage>
</organism>
<reference evidence="1 2" key="1">
    <citation type="submission" date="2013-01" db="EMBL/GenBank/DDBJ databases">
        <authorList>
            <person name="Bench S."/>
        </authorList>
    </citation>
    <scope>NUCLEOTIDE SEQUENCE [LARGE SCALE GENOMIC DNA]</scope>
    <source>
        <strain evidence="1 2">WH 0402</strain>
    </source>
</reference>
<protein>
    <submittedName>
        <fullName evidence="1">Uncharacterized protein</fullName>
    </submittedName>
</protein>
<dbReference type="Proteomes" id="UP000018130">
    <property type="component" value="Unassembled WGS sequence"/>
</dbReference>
<dbReference type="EMBL" id="CAQN01000108">
    <property type="protein sequence ID" value="CCQ65089.1"/>
    <property type="molecule type" value="Genomic_DNA"/>
</dbReference>
<proteinExistence type="predicted"/>
<evidence type="ECO:0000313" key="2">
    <source>
        <dbReference type="Proteomes" id="UP000018130"/>
    </source>
</evidence>
<comment type="caution">
    <text evidence="1">The sequence shown here is derived from an EMBL/GenBank/DDBJ whole genome shotgun (WGS) entry which is preliminary data.</text>
</comment>
<name>T2JJ44_CROWT</name>
<accession>T2JJ44</accession>
<gene>
    <name evidence="1" type="ORF">CWATWH0402_4350</name>
</gene>
<dbReference type="AlphaFoldDB" id="T2JJ44"/>
<evidence type="ECO:0000313" key="1">
    <source>
        <dbReference type="EMBL" id="CCQ65089.1"/>
    </source>
</evidence>